<keyword evidence="4" id="KW-1185">Reference proteome</keyword>
<proteinExistence type="predicted"/>
<evidence type="ECO:0000259" key="2">
    <source>
        <dbReference type="PROSITE" id="PS50234"/>
    </source>
</evidence>
<comment type="caution">
    <text evidence="3">The sequence shown here is derived from an EMBL/GenBank/DDBJ whole genome shotgun (WGS) entry which is preliminary data.</text>
</comment>
<evidence type="ECO:0000313" key="3">
    <source>
        <dbReference type="EMBL" id="KAJ8603278.1"/>
    </source>
</evidence>
<evidence type="ECO:0000313" key="4">
    <source>
        <dbReference type="Proteomes" id="UP001230188"/>
    </source>
</evidence>
<feature type="domain" description="VWFA" evidence="2">
    <location>
        <begin position="67"/>
        <end position="249"/>
    </location>
</feature>
<dbReference type="SUPFAM" id="SSF53300">
    <property type="entry name" value="vWA-like"/>
    <property type="match status" value="1"/>
</dbReference>
<dbReference type="Gene3D" id="3.40.50.410">
    <property type="entry name" value="von Willebrand factor, type A domain"/>
    <property type="match status" value="1"/>
</dbReference>
<dbReference type="EMBL" id="JAQMWT010000358">
    <property type="protein sequence ID" value="KAJ8603278.1"/>
    <property type="molecule type" value="Genomic_DNA"/>
</dbReference>
<organism evidence="3 4">
    <name type="scientific">Chrysophaeum taylorii</name>
    <dbReference type="NCBI Taxonomy" id="2483200"/>
    <lineage>
        <taxon>Eukaryota</taxon>
        <taxon>Sar</taxon>
        <taxon>Stramenopiles</taxon>
        <taxon>Ochrophyta</taxon>
        <taxon>Pelagophyceae</taxon>
        <taxon>Pelagomonadales</taxon>
        <taxon>Pelagomonadaceae</taxon>
        <taxon>Chrysophaeum</taxon>
    </lineage>
</organism>
<reference evidence="3" key="1">
    <citation type="submission" date="2023-01" db="EMBL/GenBank/DDBJ databases">
        <title>Metagenome sequencing of chrysophaentin producing Chrysophaeum taylorii.</title>
        <authorList>
            <person name="Davison J."/>
            <person name="Bewley C."/>
        </authorList>
    </citation>
    <scope>NUCLEOTIDE SEQUENCE</scope>
    <source>
        <strain evidence="3">NIES-1699</strain>
    </source>
</reference>
<dbReference type="PROSITE" id="PS50234">
    <property type="entry name" value="VWFA"/>
    <property type="match status" value="1"/>
</dbReference>
<name>A0AAD7UE03_9STRA</name>
<dbReference type="SMART" id="SM00327">
    <property type="entry name" value="VWA"/>
    <property type="match status" value="1"/>
</dbReference>
<dbReference type="Proteomes" id="UP001230188">
    <property type="component" value="Unassembled WGS sequence"/>
</dbReference>
<dbReference type="AlphaFoldDB" id="A0AAD7UE03"/>
<dbReference type="PANTHER" id="PTHR10579">
    <property type="entry name" value="CALCIUM-ACTIVATED CHLORIDE CHANNEL REGULATOR"/>
    <property type="match status" value="1"/>
</dbReference>
<sequence>MDAPMDDFVEVDAQMVATQEARVEAALSLSAEAERALVAKSARKVTVGATITARACGEEVERRPDVDIAVVLDRSGSMAGNKLKLCKETLNLLINELRASDSFGLVTFDHNVQVNSKLAVVGNSKEGATTAVERLRSGGTTNLSGGLLAGLELFGNSAAAATTGGGDRVRAVLLLTDGHANAGITDVDRLQAVTRAALPDGVQLYTFGYGSDHNADLLRKLASCAGDGRGGYYFVDSTDRVVGAFADCLGGLLSVVAQNVRLVVRSTNCVITRVRRDGAERLAPDRWTLSLGDVFAEERRDVLVDIEPLSEADPEIFFEMTFVDALAATMATASSTVNIKRLDDKDPALESVMPSANIATNIARLDVADAMVAAQTDADKGNLGAARGALEEAKKGVRSAMTIAGDDLLLRRLEYDLDECVANTSSAQTYQALGRQQMASKGMGHRMQRCMSDSDSDGEEDIKEEAPRARNAYRGASKKAVKSKWTFGATKK</sequence>
<protein>
    <recommendedName>
        <fullName evidence="2">VWFA domain-containing protein</fullName>
    </recommendedName>
</protein>
<gene>
    <name evidence="3" type="ORF">CTAYLR_006968</name>
</gene>
<feature type="compositionally biased region" description="Acidic residues" evidence="1">
    <location>
        <begin position="454"/>
        <end position="463"/>
    </location>
</feature>
<dbReference type="Pfam" id="PF00092">
    <property type="entry name" value="VWA"/>
    <property type="match status" value="1"/>
</dbReference>
<dbReference type="PANTHER" id="PTHR10579:SF43">
    <property type="entry name" value="ZINC FINGER (C3HC4-TYPE RING FINGER) FAMILY PROTEIN"/>
    <property type="match status" value="1"/>
</dbReference>
<feature type="region of interest" description="Disordered" evidence="1">
    <location>
        <begin position="440"/>
        <end position="475"/>
    </location>
</feature>
<dbReference type="InterPro" id="IPR002035">
    <property type="entry name" value="VWF_A"/>
</dbReference>
<evidence type="ECO:0000256" key="1">
    <source>
        <dbReference type="SAM" id="MobiDB-lite"/>
    </source>
</evidence>
<accession>A0AAD7UE03</accession>
<dbReference type="InterPro" id="IPR051266">
    <property type="entry name" value="CLCR"/>
</dbReference>
<dbReference type="InterPro" id="IPR036465">
    <property type="entry name" value="vWFA_dom_sf"/>
</dbReference>